<dbReference type="RefSeq" id="WP_104363897.1">
    <property type="nucleotide sequence ID" value="NZ_PSZD01000015.1"/>
</dbReference>
<evidence type="ECO:0000256" key="2">
    <source>
        <dbReference type="ARBA" id="ARBA00023136"/>
    </source>
</evidence>
<dbReference type="Proteomes" id="UP000238356">
    <property type="component" value="Unassembled WGS sequence"/>
</dbReference>
<evidence type="ECO:0000313" key="6">
    <source>
        <dbReference type="Proteomes" id="UP000238356"/>
    </source>
</evidence>
<dbReference type="AlphaFoldDB" id="A0A2S6A224"/>
<accession>A0A2S6A224</accession>
<evidence type="ECO:0008006" key="7">
    <source>
        <dbReference type="Google" id="ProtNLM"/>
    </source>
</evidence>
<keyword evidence="2 4" id="KW-0472">Membrane</keyword>
<dbReference type="PANTHER" id="PTHR37042:SF4">
    <property type="entry name" value="OUTER MEMBRANE PROTEIN RV1973"/>
    <property type="match status" value="1"/>
</dbReference>
<proteinExistence type="predicted"/>
<dbReference type="GO" id="GO:0016020">
    <property type="term" value="C:membrane"/>
    <property type="evidence" value="ECO:0007669"/>
    <property type="project" value="UniProtKB-SubCell"/>
</dbReference>
<keyword evidence="6" id="KW-1185">Reference proteome</keyword>
<reference evidence="5 6" key="1">
    <citation type="submission" date="2018-02" db="EMBL/GenBank/DDBJ databases">
        <title>8 Nocardia nova and 1 Nocardia cyriacigeorgica strain used for evolution to TMP-SMX.</title>
        <authorList>
            <person name="Mehta H."/>
            <person name="Weng J."/>
            <person name="Shamoo Y."/>
        </authorList>
    </citation>
    <scope>NUCLEOTIDE SEQUENCE [LARGE SCALE GENOMIC DNA]</scope>
    <source>
        <strain evidence="5 6">BAA2227</strain>
    </source>
</reference>
<evidence type="ECO:0000256" key="3">
    <source>
        <dbReference type="SAM" id="MobiDB-lite"/>
    </source>
</evidence>
<evidence type="ECO:0000313" key="5">
    <source>
        <dbReference type="EMBL" id="PPJ25555.1"/>
    </source>
</evidence>
<organism evidence="5 6">
    <name type="scientific">Nocardia nova</name>
    <dbReference type="NCBI Taxonomy" id="37330"/>
    <lineage>
        <taxon>Bacteria</taxon>
        <taxon>Bacillati</taxon>
        <taxon>Actinomycetota</taxon>
        <taxon>Actinomycetes</taxon>
        <taxon>Mycobacteriales</taxon>
        <taxon>Nocardiaceae</taxon>
        <taxon>Nocardia</taxon>
    </lineage>
</organism>
<comment type="caution">
    <text evidence="5">The sequence shown here is derived from an EMBL/GenBank/DDBJ whole genome shotgun (WGS) entry which is preliminary data.</text>
</comment>
<feature type="transmembrane region" description="Helical" evidence="4">
    <location>
        <begin position="64"/>
        <end position="86"/>
    </location>
</feature>
<feature type="region of interest" description="Disordered" evidence="3">
    <location>
        <begin position="1"/>
        <end position="38"/>
    </location>
</feature>
<sequence>MTNSTIEQEEHEVSDVADEVSDEGVADPLDGTDDAPRPRRIARLRRVPGRAVRRIEGWSRRRKTLTLVPLAVWVLALIAAVSVLGVRIHDNAAVADARSGALAAADAGVPKLLSYQADSVDRDLGSASGLLTGDFKNRFQSLVRDTIVPAAKQQQTVTKASVVGKSVVKASVDAVTVLMFIDQSTTGKDTPQPRLDASRVRIQLDRVGGQWLISGLQPV</sequence>
<dbReference type="PANTHER" id="PTHR37042">
    <property type="entry name" value="OUTER MEMBRANE PROTEIN RV1973"/>
    <property type="match status" value="1"/>
</dbReference>
<dbReference type="EMBL" id="PSZD01000015">
    <property type="protein sequence ID" value="PPJ25555.1"/>
    <property type="molecule type" value="Genomic_DNA"/>
</dbReference>
<keyword evidence="4" id="KW-1133">Transmembrane helix</keyword>
<evidence type="ECO:0000256" key="1">
    <source>
        <dbReference type="ARBA" id="ARBA00004370"/>
    </source>
</evidence>
<evidence type="ECO:0000256" key="4">
    <source>
        <dbReference type="SAM" id="Phobius"/>
    </source>
</evidence>
<protein>
    <recommendedName>
        <fullName evidence="7">Mce-associated membrane protein</fullName>
    </recommendedName>
</protein>
<keyword evidence="4" id="KW-0812">Transmembrane</keyword>
<gene>
    <name evidence="5" type="ORF">C5F51_22190</name>
</gene>
<feature type="compositionally biased region" description="Acidic residues" evidence="3">
    <location>
        <begin position="7"/>
        <end position="33"/>
    </location>
</feature>
<comment type="subcellular location">
    <subcellularLocation>
        <location evidence="1">Membrane</location>
    </subcellularLocation>
</comment>
<name>A0A2S6A224_9NOCA</name>